<sequence>VVKKPLNLRMEETLPLTFTVDETIPPEAFPLDAFYRFKHKLPYKWFTCTEPEIESCKYITAPPNYRAQDTDNPGYQIYKQYFNSSFVLQEFHKLVTEARLSKSYQYSDGKQMVQAFPSSASMEGYELLLDSATVMSGKLSTIRACLVRCGQAKKAVEERQRHIDDHISMIVKYRRVAPLVLEPRFLQLALSTDEILMLSEDLGKYLRCKHSAVKVCLPNATLPLTRALLSSKHGNCASIKAYIRSCNVAAAFAYLQRYYMHVNSLAHVVDLNEITVGAGSGKTVCCTVKLLTEQASVHDEKGNAAHPTIGDISHRYAPSDFDLSVSEESDTIDVTSGEHESLPDMTFMQSMVSLDIILPQGTLNPRLISGVLKLAHTREENPINLVQDLLNVHTCCVQRLKMGDRVVLEASFPHRMTLINNQRMHIVSSKNGVLCEYA</sequence>
<evidence type="ECO:0000313" key="1">
    <source>
        <dbReference type="EMBL" id="ESU42978.1"/>
    </source>
</evidence>
<dbReference type="AlphaFoldDB" id="V6TVI2"/>
<reference evidence="2" key="1">
    <citation type="submission" date="2012-02" db="EMBL/GenBank/DDBJ databases">
        <title>Genome sequencing of Giardia lamblia Genotypes A2 and B isolates (DH and GS) and comparative analysis with the genomes of Genotypes A1 and E (WB and Pig).</title>
        <authorList>
            <person name="Adam R."/>
            <person name="Dahlstrom E."/>
            <person name="Martens C."/>
            <person name="Bruno D."/>
            <person name="Barbian K."/>
            <person name="Porcella S.F."/>
            <person name="Nash T."/>
        </authorList>
    </citation>
    <scope>NUCLEOTIDE SEQUENCE</scope>
    <source>
        <strain evidence="2">GS</strain>
    </source>
</reference>
<dbReference type="VEuPathDB" id="GiardiaDB:GL50803_008204"/>
<gene>
    <name evidence="1" type="ORF">GSB_153070</name>
</gene>
<evidence type="ECO:0000313" key="2">
    <source>
        <dbReference type="Proteomes" id="UP000018040"/>
    </source>
</evidence>
<proteinExistence type="predicted"/>
<dbReference type="VEuPathDB" id="GiardiaDB:GL50581_4539"/>
<dbReference type="OrthoDB" id="10249820at2759"/>
<name>V6TVI2_GIAIN</name>
<organism evidence="1 2">
    <name type="scientific">Giardia intestinalis</name>
    <name type="common">Giardia lamblia</name>
    <dbReference type="NCBI Taxonomy" id="5741"/>
    <lineage>
        <taxon>Eukaryota</taxon>
        <taxon>Metamonada</taxon>
        <taxon>Diplomonadida</taxon>
        <taxon>Hexamitidae</taxon>
        <taxon>Giardiinae</taxon>
        <taxon>Giardia</taxon>
    </lineage>
</organism>
<dbReference type="EMBL" id="AHHH01000064">
    <property type="protein sequence ID" value="ESU42978.1"/>
    <property type="molecule type" value="Genomic_DNA"/>
</dbReference>
<protein>
    <submittedName>
        <fullName evidence="1">Uncharacterized protein</fullName>
    </submittedName>
</protein>
<dbReference type="VEuPathDB" id="GiardiaDB:QR46_3568"/>
<reference evidence="1 2" key="2">
    <citation type="journal article" date="2013" name="Genome Biol. Evol.">
        <title>Genome sequencing of Giardia lamblia genotypes A2 and B isolates (DH and GS) and comparative analysis with the genomes of genotypes A1 and E (WB and Pig).</title>
        <authorList>
            <person name="Adam R.D."/>
            <person name="Dahlstrom E.W."/>
            <person name="Martens C.A."/>
            <person name="Bruno D.P."/>
            <person name="Barbian K.D."/>
            <person name="Ricklefs S.M."/>
            <person name="Hernandez M.M."/>
            <person name="Narla N.P."/>
            <person name="Patel R.B."/>
            <person name="Porcella S.F."/>
            <person name="Nash T.E."/>
        </authorList>
    </citation>
    <scope>NUCLEOTIDE SEQUENCE [LARGE SCALE GENOMIC DNA]</scope>
    <source>
        <strain evidence="1 2">GS</strain>
    </source>
</reference>
<dbReference type="VEuPathDB" id="GiardiaDB:DHA2_152499"/>
<accession>V6TVI2</accession>
<comment type="caution">
    <text evidence="1">The sequence shown here is derived from an EMBL/GenBank/DDBJ whole genome shotgun (WGS) entry which is preliminary data.</text>
</comment>
<feature type="non-terminal residue" evidence="1">
    <location>
        <position position="1"/>
    </location>
</feature>
<dbReference type="Proteomes" id="UP000018040">
    <property type="component" value="Unassembled WGS sequence"/>
</dbReference>